<accession>A0A9X2LZC3</accession>
<keyword evidence="4" id="KW-1185">Reference proteome</keyword>
<dbReference type="Proteomes" id="UP001142400">
    <property type="component" value="Unassembled WGS sequence"/>
</dbReference>
<evidence type="ECO:0000259" key="2">
    <source>
        <dbReference type="Pfam" id="PF07179"/>
    </source>
</evidence>
<dbReference type="Pfam" id="PF07179">
    <property type="entry name" value="SseB"/>
    <property type="match status" value="2"/>
</dbReference>
<gene>
    <name evidence="3" type="ORF">NQU54_15130</name>
</gene>
<organism evidence="3 4">
    <name type="scientific">Streptomyces malaysiensis subsp. samsunensis</name>
    <dbReference type="NCBI Taxonomy" id="459658"/>
    <lineage>
        <taxon>Bacteria</taxon>
        <taxon>Bacillati</taxon>
        <taxon>Actinomycetota</taxon>
        <taxon>Actinomycetes</taxon>
        <taxon>Kitasatosporales</taxon>
        <taxon>Streptomycetaceae</taxon>
        <taxon>Streptomyces</taxon>
        <taxon>Streptomyces violaceusniger group</taxon>
    </lineage>
</organism>
<feature type="domain" description="SseB protein N-terminal" evidence="2">
    <location>
        <begin position="22"/>
        <end position="62"/>
    </location>
</feature>
<dbReference type="EMBL" id="JANIIC010000015">
    <property type="protein sequence ID" value="MCQ8830359.1"/>
    <property type="molecule type" value="Genomic_DNA"/>
</dbReference>
<evidence type="ECO:0000256" key="1">
    <source>
        <dbReference type="SAM" id="MobiDB-lite"/>
    </source>
</evidence>
<feature type="domain" description="SseB protein N-terminal" evidence="2">
    <location>
        <begin position="142"/>
        <end position="223"/>
    </location>
</feature>
<proteinExistence type="predicted"/>
<protein>
    <submittedName>
        <fullName evidence="3">SseB family protein</fullName>
    </submittedName>
</protein>
<comment type="caution">
    <text evidence="3">The sequence shown here is derived from an EMBL/GenBank/DDBJ whole genome shotgun (WGS) entry which is preliminary data.</text>
</comment>
<dbReference type="AlphaFoldDB" id="A0A9X2LZC3"/>
<evidence type="ECO:0000313" key="4">
    <source>
        <dbReference type="Proteomes" id="UP001142400"/>
    </source>
</evidence>
<reference evidence="3" key="1">
    <citation type="submission" date="2022-06" db="EMBL/GenBank/DDBJ databases">
        <title>WGS of actinobacteria.</title>
        <authorList>
            <person name="Thawai C."/>
        </authorList>
    </citation>
    <scope>NUCLEOTIDE SEQUENCE</scope>
    <source>
        <strain evidence="3">DSM 42010</strain>
    </source>
</reference>
<name>A0A9X2LZC3_STRMQ</name>
<dbReference type="RefSeq" id="WP_257631511.1">
    <property type="nucleotide sequence ID" value="NZ_JANIIC010000015.1"/>
</dbReference>
<sequence>MALKNIPDSGFSDDDGSADPRLAAALAAWADDRSAEPEVLAALADARLLVPVVAILGEAEEAESGPREASVEGGGGRRGSGPREASVEGGGGRRGSGPREASVEGGGGRRGSGPREASVEGGGGRRGSGPREASVEGGGGRRVGGLRREKTSDMAVPTLEAPGGRRALPAFTSLETLARWRPDARPVAVPLRQALEATAHEKADTLVLDLAGPVPYQLTGPALLALAEGRTSADPLADPAVTEAVRTVLAAEPEVLRAHLAPAADADGMLALALAPEAPARETAHRVAGALAADEVLRARLVRGLTLALLPPDAKVPGEPLFSR</sequence>
<evidence type="ECO:0000313" key="3">
    <source>
        <dbReference type="EMBL" id="MCQ8830359.1"/>
    </source>
</evidence>
<dbReference type="InterPro" id="IPR009839">
    <property type="entry name" value="SseB_N"/>
</dbReference>
<feature type="region of interest" description="Disordered" evidence="1">
    <location>
        <begin position="57"/>
        <end position="153"/>
    </location>
</feature>